<evidence type="ECO:0000259" key="3">
    <source>
        <dbReference type="PROSITE" id="PS51866"/>
    </source>
</evidence>
<dbReference type="Gene3D" id="2.40.50.100">
    <property type="match status" value="1"/>
</dbReference>
<sequence length="69" mass="7207">MKLSARNVLKGRITKVNHGAVESEIVIELSPGVEIVSTITKASAEGMKLKPGDTAHAIIKASNVIIGVD</sequence>
<dbReference type="InterPro" id="IPR005116">
    <property type="entry name" value="Transp-assoc_OB_typ1"/>
</dbReference>
<organism evidence="4 5">
    <name type="scientific">Mesoterricola silvestris</name>
    <dbReference type="NCBI Taxonomy" id="2927979"/>
    <lineage>
        <taxon>Bacteria</taxon>
        <taxon>Pseudomonadati</taxon>
        <taxon>Acidobacteriota</taxon>
        <taxon>Holophagae</taxon>
        <taxon>Holophagales</taxon>
        <taxon>Holophagaceae</taxon>
        <taxon>Mesoterricola</taxon>
    </lineage>
</organism>
<name>A0AA48GHZ4_9BACT</name>
<dbReference type="GO" id="GO:0015689">
    <property type="term" value="P:molybdate ion transport"/>
    <property type="evidence" value="ECO:0007669"/>
    <property type="project" value="InterPro"/>
</dbReference>
<accession>A0AA48GHZ4</accession>
<dbReference type="InterPro" id="IPR008995">
    <property type="entry name" value="Mo/tungstate-bd_C_term_dom"/>
</dbReference>
<dbReference type="Proteomes" id="UP001238179">
    <property type="component" value="Chromosome"/>
</dbReference>
<dbReference type="KEGG" id="msil:METEAL_07660"/>
<dbReference type="AlphaFoldDB" id="A0AA48GHZ4"/>
<dbReference type="SUPFAM" id="SSF50331">
    <property type="entry name" value="MOP-like"/>
    <property type="match status" value="1"/>
</dbReference>
<gene>
    <name evidence="4" type="primary">mopI</name>
    <name evidence="4" type="ORF">METEAL_07660</name>
</gene>
<dbReference type="InterPro" id="IPR004606">
    <property type="entry name" value="Mop_domain"/>
</dbReference>
<dbReference type="RefSeq" id="WP_316414484.1">
    <property type="nucleotide sequence ID" value="NZ_AP027080.1"/>
</dbReference>
<evidence type="ECO:0000313" key="4">
    <source>
        <dbReference type="EMBL" id="BDU71592.1"/>
    </source>
</evidence>
<dbReference type="NCBIfam" id="TIGR00638">
    <property type="entry name" value="Mop"/>
    <property type="match status" value="1"/>
</dbReference>
<evidence type="ECO:0000256" key="1">
    <source>
        <dbReference type="ARBA" id="ARBA00022505"/>
    </source>
</evidence>
<dbReference type="PROSITE" id="PS51866">
    <property type="entry name" value="MOP"/>
    <property type="match status" value="1"/>
</dbReference>
<dbReference type="EMBL" id="AP027080">
    <property type="protein sequence ID" value="BDU71592.1"/>
    <property type="molecule type" value="Genomic_DNA"/>
</dbReference>
<dbReference type="Pfam" id="PF03459">
    <property type="entry name" value="TOBE"/>
    <property type="match status" value="1"/>
</dbReference>
<proteinExistence type="predicted"/>
<evidence type="ECO:0000256" key="2">
    <source>
        <dbReference type="PROSITE-ProRule" id="PRU01213"/>
    </source>
</evidence>
<feature type="domain" description="Mop" evidence="3">
    <location>
        <begin position="2"/>
        <end position="68"/>
    </location>
</feature>
<keyword evidence="1 2" id="KW-0500">Molybdenum</keyword>
<protein>
    <submittedName>
        <fullName evidence="4">Transporter</fullName>
    </submittedName>
</protein>
<evidence type="ECO:0000313" key="5">
    <source>
        <dbReference type="Proteomes" id="UP001238179"/>
    </source>
</evidence>
<keyword evidence="5" id="KW-1185">Reference proteome</keyword>
<reference evidence="5" key="1">
    <citation type="journal article" date="2023" name="Int. J. Syst. Evol. Microbiol.">
        <title>Mesoterricola silvestris gen. nov., sp. nov., Mesoterricola sediminis sp. nov., Geothrix oryzae sp. nov., Geothrix edaphica sp. nov., Geothrix rubra sp. nov., and Geothrix limicola sp. nov., six novel members of Acidobacteriota isolated from soils.</title>
        <authorList>
            <person name="Itoh H."/>
            <person name="Sugisawa Y."/>
            <person name="Mise K."/>
            <person name="Xu Z."/>
            <person name="Kuniyasu M."/>
            <person name="Ushijima N."/>
            <person name="Kawano K."/>
            <person name="Kobayashi E."/>
            <person name="Shiratori Y."/>
            <person name="Masuda Y."/>
            <person name="Senoo K."/>
        </authorList>
    </citation>
    <scope>NUCLEOTIDE SEQUENCE [LARGE SCALE GENOMIC DNA]</scope>
    <source>
        <strain evidence="5">W79</strain>
    </source>
</reference>